<reference evidence="2 4" key="2">
    <citation type="submission" date="2022-03" db="EMBL/GenBank/DDBJ databases">
        <title>Genome sequencing of Neisseria macacae.</title>
        <authorList>
            <person name="Baek M.-G."/>
        </authorList>
    </citation>
    <scope>NUCLEOTIDE SEQUENCE [LARGE SCALE GENOMIC DNA]</scope>
    <source>
        <strain evidence="2 4">ATCC 33926</strain>
    </source>
</reference>
<dbReference type="AlphaFoldDB" id="A0AA36ULE1"/>
<evidence type="ECO:0000313" key="2">
    <source>
        <dbReference type="EMBL" id="UNV84571.1"/>
    </source>
</evidence>
<accession>A0AA36ULE1</accession>
<name>A0AA36ULE1_9NEIS</name>
<dbReference type="EMBL" id="AFQE01000022">
    <property type="protein sequence ID" value="EGQ78168.1"/>
    <property type="molecule type" value="Genomic_DNA"/>
</dbReference>
<proteinExistence type="predicted"/>
<dbReference type="EMBL" id="CP094241">
    <property type="protein sequence ID" value="UNV84571.1"/>
    <property type="molecule type" value="Genomic_DNA"/>
</dbReference>
<reference evidence="1 3" key="1">
    <citation type="submission" date="2011-05" db="EMBL/GenBank/DDBJ databases">
        <authorList>
            <person name="Muzny D."/>
            <person name="Qin X."/>
            <person name="Deng J."/>
            <person name="Jiang H."/>
            <person name="Liu Y."/>
            <person name="Qu J."/>
            <person name="Song X.-Z."/>
            <person name="Zhang L."/>
            <person name="Thornton R."/>
            <person name="Coyle M."/>
            <person name="Francisco L."/>
            <person name="Jackson L."/>
            <person name="Javaid M."/>
            <person name="Korchina V."/>
            <person name="Kovar C."/>
            <person name="Mata R."/>
            <person name="Mathew T."/>
            <person name="Ngo R."/>
            <person name="Nguyen L."/>
            <person name="Nguyen N."/>
            <person name="Okwuonu G."/>
            <person name="Ongeri F."/>
            <person name="Pham C."/>
            <person name="Simmons D."/>
            <person name="Wilczek-Boney K."/>
            <person name="Hale W."/>
            <person name="Jakkamsetti A."/>
            <person name="Pham P."/>
            <person name="Ruth R."/>
            <person name="San Lucas F."/>
            <person name="Warren J."/>
            <person name="Zhang J."/>
            <person name="Zhao Z."/>
            <person name="Zhou C."/>
            <person name="Zhu D."/>
            <person name="Lee S."/>
            <person name="Bess C."/>
            <person name="Blankenburg K."/>
            <person name="Forbes L."/>
            <person name="Fu Q."/>
            <person name="Gubbala S."/>
            <person name="Hirani K."/>
            <person name="Jayaseelan J.C."/>
            <person name="Lara F."/>
            <person name="Munidasa M."/>
            <person name="Palculict T."/>
            <person name="Patil S."/>
            <person name="Pu L.-L."/>
            <person name="Saada N."/>
            <person name="Tang L."/>
            <person name="Weissenberger G."/>
            <person name="Zhu Y."/>
            <person name="Hemphill L."/>
            <person name="Shang Y."/>
            <person name="Youmans B."/>
            <person name="Ayvaz T."/>
            <person name="Ross M."/>
            <person name="Santibanez J."/>
            <person name="Aqrawi P."/>
            <person name="Gross S."/>
            <person name="Joshi V."/>
            <person name="Fowler G."/>
            <person name="Nazareth L."/>
            <person name="Reid J."/>
            <person name="Worley K."/>
            <person name="Petrosino J."/>
            <person name="Highlander S."/>
            <person name="Gibbs R."/>
        </authorList>
    </citation>
    <scope>NUCLEOTIDE SEQUENCE [LARGE SCALE GENOMIC DNA]</scope>
    <source>
        <strain evidence="1 3">ATCC 33926</strain>
    </source>
</reference>
<evidence type="ECO:0000313" key="3">
    <source>
        <dbReference type="Proteomes" id="UP000004982"/>
    </source>
</evidence>
<protein>
    <submittedName>
        <fullName evidence="1">Uncharacterized protein</fullName>
    </submittedName>
</protein>
<gene>
    <name evidence="1" type="ORF">HMPREF9418_0393</name>
    <name evidence="2" type="ORF">MON40_11270</name>
</gene>
<sequence length="334" mass="39011">MNKTIILAVPYMYELDKCIEKNLRFLGFDVVNLCYDDRDSFYPNMASRVKNLYYKYVAKDGDYKKVLKYSRYRDDIARKLGLLNGKKADYALCIRANIYPKEIIAAIRVHSEICVNYQWDGIGRFPDILEYLDYFDQCWVFDPQDIKQYPECGFKATTNFYFDFPVPELPSNGGLYFLGGYELRREGQTKHFISEAERLGLPLDFHIYCKDDRAEKAFGTKGITYLDRSSILSFENNLSKVQSCGAVVDFAQFDHYGLSFRIFDALRFDKKLITTNQSIRDTDLYHPDNVFLWDGGSLDELPDFLARPYQPVSPDIKEKYSFTQWLNRMLGIGN</sequence>
<keyword evidence="4" id="KW-1185">Reference proteome</keyword>
<evidence type="ECO:0000313" key="4">
    <source>
        <dbReference type="Proteomes" id="UP000829455"/>
    </source>
</evidence>
<dbReference type="RefSeq" id="WP_003776401.1">
    <property type="nucleotide sequence ID" value="NZ_CP094241.1"/>
</dbReference>
<dbReference type="Proteomes" id="UP000004982">
    <property type="component" value="Unassembled WGS sequence"/>
</dbReference>
<organism evidence="1 3">
    <name type="scientific">Neisseria macacae ATCC 33926</name>
    <dbReference type="NCBI Taxonomy" id="997348"/>
    <lineage>
        <taxon>Bacteria</taxon>
        <taxon>Pseudomonadati</taxon>
        <taxon>Pseudomonadota</taxon>
        <taxon>Betaproteobacteria</taxon>
        <taxon>Neisseriales</taxon>
        <taxon>Neisseriaceae</taxon>
        <taxon>Neisseria</taxon>
    </lineage>
</organism>
<evidence type="ECO:0000313" key="1">
    <source>
        <dbReference type="EMBL" id="EGQ78168.1"/>
    </source>
</evidence>
<dbReference type="Proteomes" id="UP000829455">
    <property type="component" value="Chromosome"/>
</dbReference>